<proteinExistence type="predicted"/>
<evidence type="ECO:0000313" key="2">
    <source>
        <dbReference type="EMBL" id="KAJ3181776.1"/>
    </source>
</evidence>
<evidence type="ECO:0000256" key="1">
    <source>
        <dbReference type="SAM" id="MobiDB-lite"/>
    </source>
</evidence>
<feature type="compositionally biased region" description="Polar residues" evidence="1">
    <location>
        <begin position="77"/>
        <end position="89"/>
    </location>
</feature>
<sequence>MSPRAHTYKLIGKIGAVASVAFLVLSADWGEGEHCFSGVRRWADEQRREWFELTPEDERELRAAGKIIPPKPPSDLGGTTRSTSSVFTK</sequence>
<name>A0AAD5XSA0_9FUNG</name>
<protein>
    <submittedName>
        <fullName evidence="2">Uncharacterized protein</fullName>
    </submittedName>
</protein>
<organism evidence="2 3">
    <name type="scientific">Geranomyces variabilis</name>
    <dbReference type="NCBI Taxonomy" id="109894"/>
    <lineage>
        <taxon>Eukaryota</taxon>
        <taxon>Fungi</taxon>
        <taxon>Fungi incertae sedis</taxon>
        <taxon>Chytridiomycota</taxon>
        <taxon>Chytridiomycota incertae sedis</taxon>
        <taxon>Chytridiomycetes</taxon>
        <taxon>Spizellomycetales</taxon>
        <taxon>Powellomycetaceae</taxon>
        <taxon>Geranomyces</taxon>
    </lineage>
</organism>
<feature type="region of interest" description="Disordered" evidence="1">
    <location>
        <begin position="61"/>
        <end position="89"/>
    </location>
</feature>
<accession>A0AAD5XSA0</accession>
<gene>
    <name evidence="2" type="ORF">HDU87_000794</name>
</gene>
<dbReference type="EMBL" id="JADGJQ010000011">
    <property type="protein sequence ID" value="KAJ3181776.1"/>
    <property type="molecule type" value="Genomic_DNA"/>
</dbReference>
<reference evidence="2" key="1">
    <citation type="submission" date="2020-05" db="EMBL/GenBank/DDBJ databases">
        <title>Phylogenomic resolution of chytrid fungi.</title>
        <authorList>
            <person name="Stajich J.E."/>
            <person name="Amses K."/>
            <person name="Simmons R."/>
            <person name="Seto K."/>
            <person name="Myers J."/>
            <person name="Bonds A."/>
            <person name="Quandt C.A."/>
            <person name="Barry K."/>
            <person name="Liu P."/>
            <person name="Grigoriev I."/>
            <person name="Longcore J.E."/>
            <person name="James T.Y."/>
        </authorList>
    </citation>
    <scope>NUCLEOTIDE SEQUENCE</scope>
    <source>
        <strain evidence="2">JEL0379</strain>
    </source>
</reference>
<evidence type="ECO:0000313" key="3">
    <source>
        <dbReference type="Proteomes" id="UP001212152"/>
    </source>
</evidence>
<keyword evidence="3" id="KW-1185">Reference proteome</keyword>
<dbReference type="Proteomes" id="UP001212152">
    <property type="component" value="Unassembled WGS sequence"/>
</dbReference>
<comment type="caution">
    <text evidence="2">The sequence shown here is derived from an EMBL/GenBank/DDBJ whole genome shotgun (WGS) entry which is preliminary data.</text>
</comment>
<dbReference type="AlphaFoldDB" id="A0AAD5XSA0"/>